<name>A0A6J2WN55_CHACN</name>
<dbReference type="Pfam" id="PF15015">
    <property type="entry name" value="NYD-SP12_N"/>
    <property type="match status" value="1"/>
</dbReference>
<feature type="region of interest" description="Disordered" evidence="1">
    <location>
        <begin position="535"/>
        <end position="563"/>
    </location>
</feature>
<dbReference type="AlphaFoldDB" id="A0A6J2WN55"/>
<reference evidence="3" key="1">
    <citation type="submission" date="2025-08" db="UniProtKB">
        <authorList>
            <consortium name="RefSeq"/>
        </authorList>
    </citation>
    <scope>IDENTIFICATION</scope>
</reference>
<evidence type="ECO:0000313" key="3">
    <source>
        <dbReference type="RefSeq" id="XP_030646990.1"/>
    </source>
</evidence>
<dbReference type="RefSeq" id="XP_030646990.1">
    <property type="nucleotide sequence ID" value="XM_030791130.1"/>
</dbReference>
<dbReference type="GO" id="GO:0005794">
    <property type="term" value="C:Golgi apparatus"/>
    <property type="evidence" value="ECO:0007669"/>
    <property type="project" value="InterPro"/>
</dbReference>
<accession>A0A6J2WN55</accession>
<dbReference type="InterPro" id="IPR011990">
    <property type="entry name" value="TPR-like_helical_dom_sf"/>
</dbReference>
<keyword evidence="2" id="KW-1185">Reference proteome</keyword>
<evidence type="ECO:0000313" key="2">
    <source>
        <dbReference type="Proteomes" id="UP000504632"/>
    </source>
</evidence>
<gene>
    <name evidence="3" type="primary">LOC115827324</name>
</gene>
<dbReference type="Proteomes" id="UP000504632">
    <property type="component" value="Chromosome 14"/>
</dbReference>
<dbReference type="InParanoid" id="A0A6J2WN55"/>
<dbReference type="OrthoDB" id="9930656at2759"/>
<dbReference type="GO" id="GO:0007283">
    <property type="term" value="P:spermatogenesis"/>
    <property type="evidence" value="ECO:0007669"/>
    <property type="project" value="InterPro"/>
</dbReference>
<evidence type="ECO:0000256" key="1">
    <source>
        <dbReference type="SAM" id="MobiDB-lite"/>
    </source>
</evidence>
<feature type="region of interest" description="Disordered" evidence="1">
    <location>
        <begin position="1"/>
        <end position="87"/>
    </location>
</feature>
<proteinExistence type="predicted"/>
<dbReference type="InterPro" id="IPR029161">
    <property type="entry name" value="SPATA16"/>
</dbReference>
<organism evidence="2 3">
    <name type="scientific">Chanos chanos</name>
    <name type="common">Milkfish</name>
    <name type="synonym">Mugil chanos</name>
    <dbReference type="NCBI Taxonomy" id="29144"/>
    <lineage>
        <taxon>Eukaryota</taxon>
        <taxon>Metazoa</taxon>
        <taxon>Chordata</taxon>
        <taxon>Craniata</taxon>
        <taxon>Vertebrata</taxon>
        <taxon>Euteleostomi</taxon>
        <taxon>Actinopterygii</taxon>
        <taxon>Neopterygii</taxon>
        <taxon>Teleostei</taxon>
        <taxon>Ostariophysi</taxon>
        <taxon>Gonorynchiformes</taxon>
        <taxon>Chanidae</taxon>
        <taxon>Chanos</taxon>
    </lineage>
</organism>
<feature type="compositionally biased region" description="Basic residues" evidence="1">
    <location>
        <begin position="42"/>
        <end position="62"/>
    </location>
</feature>
<dbReference type="SUPFAM" id="SSF48452">
    <property type="entry name" value="TPR-like"/>
    <property type="match status" value="1"/>
</dbReference>
<dbReference type="GeneID" id="115827324"/>
<feature type="compositionally biased region" description="Polar residues" evidence="1">
    <location>
        <begin position="29"/>
        <end position="40"/>
    </location>
</feature>
<sequence length="563" mass="63495">MDNSAGVSVLLGPKAMPEPSANPAREDLNNNPLSSFGEQCQNRRKRKRTDRVRASRKKRNAARKRDGWSPDEIAGAGNEESSLRPLPRIPLKSMKEAEANLAFGDEQDITHKAPASAAATQLKCQSCEIVGLPSGPNLGFLPQIDKWLNVALQDGSSHYRQKKYAVAVSRFTTALELCSKGSVLEEPCDADYEDVAKVVSFIESRLVACYLRMKRPDLALLHSHRSIRSDPIYFRNHLRQAMVYRLLGNPCEAVRSAMIADYVYWLSGGVEEHISKLIKLYWQGLLEEAITMEENFSVLYTPCVGKVTKDFVEQTEETFRNLHPAFSAYIFTDPLTGHLLPQTTDWRTDTSTQSYTLTIGFKRSQDGQFLDKLLLRRCPTFTGLRSPFIHPTSADAGKMCEALGRKILPVLDFIKCTKLDVGFSAGSGLIERLQFADYLGQLSRTKEQSQILEHTLAELGLAPYLQDISPTDASLLQELMAESVDTLEGKRTDHERVWNALQKVGDIEEMLYEMENVYLKNKALRAVRRQQARERRREAKRRWDKSMPKKVPAPVLGEPASWT</sequence>
<dbReference type="PANTHER" id="PTHR47228">
    <property type="entry name" value="SPERMATOGENESIS-ASSOCIATED PROTEIN 16"/>
    <property type="match status" value="1"/>
</dbReference>
<protein>
    <submittedName>
        <fullName evidence="3">Spermatogenesis-associated protein 16-like</fullName>
    </submittedName>
</protein>
<dbReference type="PANTHER" id="PTHR47228:SF1">
    <property type="entry name" value="SPERMATOGENESIS-ASSOCIATED PROTEIN 16"/>
    <property type="match status" value="1"/>
</dbReference>
<dbReference type="Gene3D" id="1.25.40.10">
    <property type="entry name" value="Tetratricopeptide repeat domain"/>
    <property type="match status" value="1"/>
</dbReference>